<evidence type="ECO:0000313" key="1">
    <source>
        <dbReference type="EMBL" id="GFU44828.1"/>
    </source>
</evidence>
<name>A0A8X6R264_NEPPI</name>
<dbReference type="Proteomes" id="UP000887013">
    <property type="component" value="Unassembled WGS sequence"/>
</dbReference>
<accession>A0A8X6R264</accession>
<evidence type="ECO:0000313" key="2">
    <source>
        <dbReference type="Proteomes" id="UP000887013"/>
    </source>
</evidence>
<keyword evidence="2" id="KW-1185">Reference proteome</keyword>
<dbReference type="EMBL" id="BMAW01132781">
    <property type="protein sequence ID" value="GFU44828.1"/>
    <property type="molecule type" value="Genomic_DNA"/>
</dbReference>
<reference evidence="1" key="1">
    <citation type="submission" date="2020-08" db="EMBL/GenBank/DDBJ databases">
        <title>Multicomponent nature underlies the extraordinary mechanical properties of spider dragline silk.</title>
        <authorList>
            <person name="Kono N."/>
            <person name="Nakamura H."/>
            <person name="Mori M."/>
            <person name="Yoshida Y."/>
            <person name="Ohtoshi R."/>
            <person name="Malay A.D."/>
            <person name="Moran D.A.P."/>
            <person name="Tomita M."/>
            <person name="Numata K."/>
            <person name="Arakawa K."/>
        </authorList>
    </citation>
    <scope>NUCLEOTIDE SEQUENCE</scope>
</reference>
<gene>
    <name evidence="1" type="ORF">NPIL_276521</name>
</gene>
<proteinExistence type="predicted"/>
<dbReference type="AlphaFoldDB" id="A0A8X6R264"/>
<protein>
    <submittedName>
        <fullName evidence="1">Uncharacterized protein</fullName>
    </submittedName>
</protein>
<comment type="caution">
    <text evidence="1">The sequence shown here is derived from an EMBL/GenBank/DDBJ whole genome shotgun (WGS) entry which is preliminary data.</text>
</comment>
<sequence>MTNRECNLSLLDITAHVSIGIHRCQWGQNRKDHLGWFCCMTNVRMDDAQASALHSLSIQNSIIATSLDPAADGFVYSVVLKKIIHRKKSILLSK</sequence>
<organism evidence="1 2">
    <name type="scientific">Nephila pilipes</name>
    <name type="common">Giant wood spider</name>
    <name type="synonym">Nephila maculata</name>
    <dbReference type="NCBI Taxonomy" id="299642"/>
    <lineage>
        <taxon>Eukaryota</taxon>
        <taxon>Metazoa</taxon>
        <taxon>Ecdysozoa</taxon>
        <taxon>Arthropoda</taxon>
        <taxon>Chelicerata</taxon>
        <taxon>Arachnida</taxon>
        <taxon>Araneae</taxon>
        <taxon>Araneomorphae</taxon>
        <taxon>Entelegynae</taxon>
        <taxon>Araneoidea</taxon>
        <taxon>Nephilidae</taxon>
        <taxon>Nephila</taxon>
    </lineage>
</organism>